<keyword evidence="6 9" id="KW-0472">Membrane</keyword>
<evidence type="ECO:0000313" key="13">
    <source>
        <dbReference type="EMBL" id="KAG0258608.1"/>
    </source>
</evidence>
<dbReference type="InterPro" id="IPR003864">
    <property type="entry name" value="CSC1/OSCA1-like_7TM"/>
</dbReference>
<feature type="transmembrane region" description="Helical" evidence="9">
    <location>
        <begin position="98"/>
        <end position="120"/>
    </location>
</feature>
<feature type="transmembrane region" description="Helical" evidence="9">
    <location>
        <begin position="661"/>
        <end position="692"/>
    </location>
</feature>
<reference evidence="13" key="1">
    <citation type="journal article" date="2020" name="Fungal Divers.">
        <title>Resolving the Mortierellaceae phylogeny through synthesis of multi-gene phylogenetics and phylogenomics.</title>
        <authorList>
            <person name="Vandepol N."/>
            <person name="Liber J."/>
            <person name="Desiro A."/>
            <person name="Na H."/>
            <person name="Kennedy M."/>
            <person name="Barry K."/>
            <person name="Grigoriev I.V."/>
            <person name="Miller A.N."/>
            <person name="O'Donnell K."/>
            <person name="Stajich J.E."/>
            <person name="Bonito G."/>
        </authorList>
    </citation>
    <scope>NUCLEOTIDE SEQUENCE</scope>
    <source>
        <strain evidence="13">BC1065</strain>
    </source>
</reference>
<feature type="region of interest" description="Disordered" evidence="8">
    <location>
        <begin position="1057"/>
        <end position="1076"/>
    </location>
</feature>
<dbReference type="EMBL" id="JAAAJB010000318">
    <property type="protein sequence ID" value="KAG0258608.1"/>
    <property type="molecule type" value="Genomic_DNA"/>
</dbReference>
<dbReference type="InterPro" id="IPR027815">
    <property type="entry name" value="CSC1/OSCA1-like_cyt"/>
</dbReference>
<feature type="domain" description="CSC1/OSCA1-like 7TM region" evidence="10">
    <location>
        <begin position="520"/>
        <end position="792"/>
    </location>
</feature>
<evidence type="ECO:0000256" key="8">
    <source>
        <dbReference type="SAM" id="MobiDB-lite"/>
    </source>
</evidence>
<organism evidence="13 14">
    <name type="scientific">Actinomortierella ambigua</name>
    <dbReference type="NCBI Taxonomy" id="1343610"/>
    <lineage>
        <taxon>Eukaryota</taxon>
        <taxon>Fungi</taxon>
        <taxon>Fungi incertae sedis</taxon>
        <taxon>Mucoromycota</taxon>
        <taxon>Mortierellomycotina</taxon>
        <taxon>Mortierellomycetes</taxon>
        <taxon>Mortierellales</taxon>
        <taxon>Mortierellaceae</taxon>
        <taxon>Actinomortierella</taxon>
    </lineage>
</organism>
<feature type="compositionally biased region" description="Basic and acidic residues" evidence="8">
    <location>
        <begin position="935"/>
        <end position="955"/>
    </location>
</feature>
<feature type="transmembrane region" description="Helical" evidence="9">
    <location>
        <begin position="618"/>
        <end position="641"/>
    </location>
</feature>
<dbReference type="PANTHER" id="PTHR13018">
    <property type="entry name" value="PROBABLE MEMBRANE PROTEIN DUF221-RELATED"/>
    <property type="match status" value="1"/>
</dbReference>
<feature type="region of interest" description="Disordered" evidence="8">
    <location>
        <begin position="1527"/>
        <end position="1651"/>
    </location>
</feature>
<feature type="region of interest" description="Disordered" evidence="8">
    <location>
        <begin position="996"/>
        <end position="1047"/>
    </location>
</feature>
<feature type="transmembrane region" description="Helical" evidence="9">
    <location>
        <begin position="522"/>
        <end position="551"/>
    </location>
</feature>
<evidence type="ECO:0000256" key="7">
    <source>
        <dbReference type="SAM" id="Coils"/>
    </source>
</evidence>
<feature type="region of interest" description="Disordered" evidence="8">
    <location>
        <begin position="1501"/>
        <end position="1520"/>
    </location>
</feature>
<keyword evidence="7" id="KW-0175">Coiled coil</keyword>
<feature type="compositionally biased region" description="Gly residues" evidence="8">
    <location>
        <begin position="1542"/>
        <end position="1558"/>
    </location>
</feature>
<dbReference type="GO" id="GO:0005886">
    <property type="term" value="C:plasma membrane"/>
    <property type="evidence" value="ECO:0007669"/>
    <property type="project" value="TreeGrafter"/>
</dbReference>
<sequence>MSDFKSRYFVPTFDGLVAQIGLSAGISIVCVGFFEWNRRKKTMAYLYSPRCRLKENPSPPMSTKFLGWIIPTLRLSDEFYINNVGLDAVMFLRFLKMCLQFCLFNAIVVGTILLPIHYYGGGGQSEVLRLSVANIENDSNILWTHVFMAYVVTGSWMFLLFKNYWQWMDLRREYTLYRIHQGEIAERSVFVSRLPSSLRTDVALKEYFESLKMGPVESATVVQHCGRLAQKIDRRESALNQLEKAHIELARDVAESVKTGRFLQEATSATSYSHSSEVASDETRLRPPPAKDGSGDRQGHDITIHIEDTTSSSSPVTALNTQVSELFKSRRIYNKTRKSIFAHKRVLDRPAPAPTLNVPLSALAHHSDVIDVYVNSNEKATDKTAHATAEAGASSLSLALAVPNTIWHTLSKLDRFWLDPFQPKRQSKRFKGGDRIEAIDHFVAKYNKLDRKVGELRDGSPRYKPTSFGFVTFKNHLSAQLCAQSKTDSRPQGLSVELAMEPRDVLWSNLTASFRNRFTRSIAVNLGVWAMTIFWIFPTSSFLFLTSLAALSEKFAFLRPLLDSSPLMQSLLQNVLPIVFVTIFLAFAPVLIQEISKQELPVSHSALEENVLHRYYKFLIFNVLFVFMIGTAILKSIIALLQTPTNIFTQLAESLPLGSTFFIFYITFNTCTHALELVQIWAQLIVHVFVTARKMTPTPRAQQRATTPWTFQYYYYYPHCILAIVITFIYSLINPLVLWAAVAHFAFAVLVFKYQLAYCYIRKYEMSGKFFKIVFRYTTDGLIIFQIMMVGVLWLKKALVGGFLVMVLIGWTAYFKILCRRLFHSRTKYLPLDTGLRNFDREIMVDHAPTPMEDASLQSSFVNLQSELQRAYTTGAGVRSLSQAVIGVGSMASQVSMGPLYKNHQRLDGKDGHRDDDILILDQQNSNGGLRHRMSQSDRYERLDSSSHGTDDTLHRPHLARATTAPLGAFENTSMYGLGLTVPATDTLSLDERQRGSVTFVDNDADADDDDDDDGSAKDSSSPPAPVTAVDGDYSEPVESSDVIDKGSTQDIRLFSVEGHHNPRPPHPSRPSLSEVVHPGILKSSRLDDDYENFIDETGIFTEKHLVRRPTMACRPLASHFEHVPSKVIYQDRTSEFETYVHPALLKPLSRKLWLPQNPLYHHWDLDDTCEIDFAINSTSTVNKLEFRVREPQPLDDDVTGGRRSFQSQRRMRGRRNTTNTFHEVSLPSNWQGCLHDSPPATPMSPKASGVQEYVVDGDIAASGCASEGVLSKDSRILERRGSRDHQGYLSRPPLHHLHVPDRGSDIPYSPSITGIQRAKTTIVEPRRSSSAADRAPKDGGPSTSTFTGPGDASDIAAGGVATGLTAKSPLSNATRYRRSTSMPPAPGSLGSNPSTPSSPMSPLMAMSPPSNYLKVYPPLHAGGHSSPSSGGGMSPSPRVSFVQDGGHGGSGSATNTMHRTAGMTMPMMMMAGSGPGNGGGAIMLTPGAMRSSIFSNSRTSNLVPTPLSPSAPPTAAKKNIGAGDIFNMIFGDPEEDDDDAGTGGGTSRGDGRQGGAGSRNNKPLFGYETVGAWSRRRGSRDVHDDDDDDDDEESDLVTEEEDEEEEEDGSSIRGQQDNEQAMALAALRLSPPSHLDLSDPGQPRDLGSRH</sequence>
<evidence type="ECO:0008006" key="15">
    <source>
        <dbReference type="Google" id="ProtNLM"/>
    </source>
</evidence>
<dbReference type="PANTHER" id="PTHR13018:SF5">
    <property type="entry name" value="RE44586P"/>
    <property type="match status" value="1"/>
</dbReference>
<keyword evidence="3" id="KW-0813">Transport</keyword>
<feature type="region of interest" description="Disordered" evidence="8">
    <location>
        <begin position="1282"/>
        <end position="1458"/>
    </location>
</feature>
<feature type="transmembrane region" description="Helical" evidence="9">
    <location>
        <begin position="571"/>
        <end position="592"/>
    </location>
</feature>
<feature type="compositionally biased region" description="Low complexity" evidence="8">
    <location>
        <begin position="1418"/>
        <end position="1429"/>
    </location>
</feature>
<evidence type="ECO:0000256" key="1">
    <source>
        <dbReference type="ARBA" id="ARBA00004141"/>
    </source>
</evidence>
<name>A0A9P6Q1P2_9FUNG</name>
<feature type="compositionally biased region" description="Low complexity" evidence="8">
    <location>
        <begin position="1340"/>
        <end position="1351"/>
    </location>
</feature>
<evidence type="ECO:0000256" key="5">
    <source>
        <dbReference type="ARBA" id="ARBA00022989"/>
    </source>
</evidence>
<dbReference type="Pfam" id="PF02714">
    <property type="entry name" value="RSN1_7TM"/>
    <property type="match status" value="1"/>
</dbReference>
<dbReference type="InterPro" id="IPR032880">
    <property type="entry name" value="CSC1/OSCA1-like_N"/>
</dbReference>
<dbReference type="GO" id="GO:0005227">
    <property type="term" value="F:calcium-activated cation channel activity"/>
    <property type="evidence" value="ECO:0007669"/>
    <property type="project" value="InterPro"/>
</dbReference>
<dbReference type="InterPro" id="IPR045122">
    <property type="entry name" value="Csc1-like"/>
</dbReference>
<feature type="compositionally biased region" description="Acidic residues" evidence="8">
    <location>
        <begin position="1585"/>
        <end position="1610"/>
    </location>
</feature>
<evidence type="ECO:0000256" key="9">
    <source>
        <dbReference type="SAM" id="Phobius"/>
    </source>
</evidence>
<feature type="transmembrane region" description="Helical" evidence="9">
    <location>
        <begin position="713"/>
        <end position="733"/>
    </location>
</feature>
<feature type="region of interest" description="Disordered" evidence="8">
    <location>
        <begin position="1193"/>
        <end position="1216"/>
    </location>
</feature>
<dbReference type="Pfam" id="PF14703">
    <property type="entry name" value="PHM7_cyt"/>
    <property type="match status" value="1"/>
</dbReference>
<feature type="coiled-coil region" evidence="7">
    <location>
        <begin position="225"/>
        <end position="252"/>
    </location>
</feature>
<evidence type="ECO:0000313" key="14">
    <source>
        <dbReference type="Proteomes" id="UP000807716"/>
    </source>
</evidence>
<evidence type="ECO:0000259" key="12">
    <source>
        <dbReference type="Pfam" id="PF14703"/>
    </source>
</evidence>
<feature type="domain" description="CSC1/OSCA1-like cytosolic" evidence="12">
    <location>
        <begin position="187"/>
        <end position="509"/>
    </location>
</feature>
<comment type="caution">
    <text evidence="13">The sequence shown here is derived from an EMBL/GenBank/DDBJ whole genome shotgun (WGS) entry which is preliminary data.</text>
</comment>
<feature type="transmembrane region" description="Helical" evidence="9">
    <location>
        <begin position="739"/>
        <end position="761"/>
    </location>
</feature>
<feature type="compositionally biased region" description="Low complexity" evidence="8">
    <location>
        <begin position="1392"/>
        <end position="1411"/>
    </location>
</feature>
<feature type="transmembrane region" description="Helical" evidence="9">
    <location>
        <begin position="773"/>
        <end position="794"/>
    </location>
</feature>
<proteinExistence type="inferred from homology"/>
<feature type="domain" description="CSC1/OSCA1-like N-terminal transmembrane" evidence="11">
    <location>
        <begin position="16"/>
        <end position="162"/>
    </location>
</feature>
<evidence type="ECO:0000256" key="3">
    <source>
        <dbReference type="ARBA" id="ARBA00022448"/>
    </source>
</evidence>
<evidence type="ECO:0000259" key="11">
    <source>
        <dbReference type="Pfam" id="PF13967"/>
    </source>
</evidence>
<feature type="transmembrane region" description="Helical" evidence="9">
    <location>
        <begin position="800"/>
        <end position="819"/>
    </location>
</feature>
<feature type="transmembrane region" description="Helical" evidence="9">
    <location>
        <begin position="16"/>
        <end position="34"/>
    </location>
</feature>
<evidence type="ECO:0000256" key="4">
    <source>
        <dbReference type="ARBA" id="ARBA00022692"/>
    </source>
</evidence>
<comment type="subcellular location">
    <subcellularLocation>
        <location evidence="1">Membrane</location>
        <topology evidence="1">Multi-pass membrane protein</topology>
    </subcellularLocation>
</comment>
<dbReference type="OrthoDB" id="1689567at2759"/>
<feature type="transmembrane region" description="Helical" evidence="9">
    <location>
        <begin position="140"/>
        <end position="161"/>
    </location>
</feature>
<keyword evidence="5 9" id="KW-1133">Transmembrane helix</keyword>
<dbReference type="Proteomes" id="UP000807716">
    <property type="component" value="Unassembled WGS sequence"/>
</dbReference>
<feature type="region of interest" description="Disordered" evidence="8">
    <location>
        <begin position="923"/>
        <end position="958"/>
    </location>
</feature>
<protein>
    <recommendedName>
        <fullName evidence="15">DUF221-domain-containing protein</fullName>
    </recommendedName>
</protein>
<evidence type="ECO:0000256" key="6">
    <source>
        <dbReference type="ARBA" id="ARBA00023136"/>
    </source>
</evidence>
<feature type="region of interest" description="Disordered" evidence="8">
    <location>
        <begin position="266"/>
        <end position="300"/>
    </location>
</feature>
<evidence type="ECO:0000259" key="10">
    <source>
        <dbReference type="Pfam" id="PF02714"/>
    </source>
</evidence>
<evidence type="ECO:0000256" key="2">
    <source>
        <dbReference type="ARBA" id="ARBA00007779"/>
    </source>
</evidence>
<dbReference type="Pfam" id="PF13967">
    <property type="entry name" value="RSN1_TM"/>
    <property type="match status" value="1"/>
</dbReference>
<keyword evidence="14" id="KW-1185">Reference proteome</keyword>
<comment type="similarity">
    <text evidence="2">Belongs to the CSC1 (TC 1.A.17) family.</text>
</comment>
<keyword evidence="4 9" id="KW-0812">Transmembrane</keyword>
<accession>A0A9P6Q1P2</accession>
<gene>
    <name evidence="13" type="ORF">DFQ27_004546</name>
</gene>
<feature type="compositionally biased region" description="Acidic residues" evidence="8">
    <location>
        <begin position="1003"/>
        <end position="1014"/>
    </location>
</feature>
<feature type="compositionally biased region" description="Polar residues" evidence="8">
    <location>
        <begin position="266"/>
        <end position="278"/>
    </location>
</feature>
<feature type="compositionally biased region" description="Polar residues" evidence="8">
    <location>
        <begin position="1369"/>
        <end position="1383"/>
    </location>
</feature>